<evidence type="ECO:0000256" key="3">
    <source>
        <dbReference type="ARBA" id="ARBA00022598"/>
    </source>
</evidence>
<evidence type="ECO:0000256" key="1">
    <source>
        <dbReference type="ARBA" id="ARBA00004496"/>
    </source>
</evidence>
<dbReference type="GO" id="GO:0032267">
    <property type="term" value="F:tRNA(Ile)-lysidine synthase activity"/>
    <property type="evidence" value="ECO:0007669"/>
    <property type="project" value="UniProtKB-EC"/>
</dbReference>
<dbReference type="SUPFAM" id="SSF82829">
    <property type="entry name" value="MesJ substrate recognition domain-like"/>
    <property type="match status" value="1"/>
</dbReference>
<evidence type="ECO:0000259" key="9">
    <source>
        <dbReference type="SMART" id="SM00977"/>
    </source>
</evidence>
<dbReference type="Pfam" id="PF01171">
    <property type="entry name" value="ATP_bind_3"/>
    <property type="match status" value="1"/>
</dbReference>
<dbReference type="InterPro" id="IPR011063">
    <property type="entry name" value="TilS/TtcA_N"/>
</dbReference>
<keyword evidence="5 8" id="KW-0547">Nucleotide-binding</keyword>
<dbReference type="GO" id="GO:0005737">
    <property type="term" value="C:cytoplasm"/>
    <property type="evidence" value="ECO:0007669"/>
    <property type="project" value="UniProtKB-SubCell"/>
</dbReference>
<evidence type="ECO:0000313" key="11">
    <source>
        <dbReference type="Proteomes" id="UP000199652"/>
    </source>
</evidence>
<comment type="domain">
    <text evidence="8">The N-terminal region contains the highly conserved SGGXDS motif, predicted to be a P-loop motif involved in ATP binding.</text>
</comment>
<keyword evidence="2 8" id="KW-0963">Cytoplasm</keyword>
<dbReference type="Gene3D" id="3.40.50.620">
    <property type="entry name" value="HUPs"/>
    <property type="match status" value="1"/>
</dbReference>
<dbReference type="SUPFAM" id="SSF56037">
    <property type="entry name" value="PheT/TilS domain"/>
    <property type="match status" value="1"/>
</dbReference>
<evidence type="ECO:0000256" key="7">
    <source>
        <dbReference type="ARBA" id="ARBA00048539"/>
    </source>
</evidence>
<comment type="catalytic activity">
    <reaction evidence="7 8">
        <text>cytidine(34) in tRNA(Ile2) + L-lysine + ATP = lysidine(34) in tRNA(Ile2) + AMP + diphosphate + H(+)</text>
        <dbReference type="Rhea" id="RHEA:43744"/>
        <dbReference type="Rhea" id="RHEA-COMP:10625"/>
        <dbReference type="Rhea" id="RHEA-COMP:10670"/>
        <dbReference type="ChEBI" id="CHEBI:15378"/>
        <dbReference type="ChEBI" id="CHEBI:30616"/>
        <dbReference type="ChEBI" id="CHEBI:32551"/>
        <dbReference type="ChEBI" id="CHEBI:33019"/>
        <dbReference type="ChEBI" id="CHEBI:82748"/>
        <dbReference type="ChEBI" id="CHEBI:83665"/>
        <dbReference type="ChEBI" id="CHEBI:456215"/>
        <dbReference type="EC" id="6.3.4.19"/>
    </reaction>
</comment>
<dbReference type="SUPFAM" id="SSF52402">
    <property type="entry name" value="Adenine nucleotide alpha hydrolases-like"/>
    <property type="match status" value="1"/>
</dbReference>
<feature type="binding site" evidence="8">
    <location>
        <begin position="26"/>
        <end position="31"/>
    </location>
    <ligand>
        <name>ATP</name>
        <dbReference type="ChEBI" id="CHEBI:30616"/>
    </ligand>
</feature>
<dbReference type="PANTHER" id="PTHR43033">
    <property type="entry name" value="TRNA(ILE)-LYSIDINE SYNTHASE-RELATED"/>
    <property type="match status" value="1"/>
</dbReference>
<sequence length="464" mass="52096">MKEKVHAYIKKHQMIKAGDSVLVGVSGGADSLALLHFLSQSREGLGIRLGAAHLHHGMRGRVADGDAAFVEAMCHSLNVPFYGGLADVPGLAGEDKVGVEVAGRQARYAFFREIMDKKGFTRLATAHHLDDQAETVLMRLIRGTGMAGAAGIPAADGQKIRPFLCVTREEIEAYCKVYRLDYRHDCTNDDLTMTRNRLRHDIIPQLKAINPQVAKHLAVFAEEALDYEAVVEDQVVLWGRQHFVIGADGWLDYDLECFLRESPFIQRKILRAAILEVTGTLLDIGRVHIQKACTFLSEKIGNGEIQLPRGIVVRKDYQRVLVGIPEAQEDTVSIEEVRISTERPGIYELNGYRFTVDVMLLQDLKMLQKKKISSEIFIDYGKIKDNLVLRTRKAGDVIALPGMQGRKKIKSFYIDRKLPRAERDRLPLLVMGEEILWIPGYAVSRNLSLDGGLPKILWMKMEKV</sequence>
<dbReference type="CDD" id="cd01992">
    <property type="entry name" value="TilS_N"/>
    <property type="match status" value="1"/>
</dbReference>
<evidence type="ECO:0000256" key="6">
    <source>
        <dbReference type="ARBA" id="ARBA00022840"/>
    </source>
</evidence>
<comment type="function">
    <text evidence="8">Ligates lysine onto the cytidine present at position 34 of the AUA codon-specific tRNA(Ile) that contains the anticodon CAU, in an ATP-dependent manner. Cytidine is converted to lysidine, thus changing the amino acid specificity of the tRNA from methionine to isoleucine.</text>
</comment>
<dbReference type="Proteomes" id="UP000199652">
    <property type="component" value="Unassembled WGS sequence"/>
</dbReference>
<dbReference type="InterPro" id="IPR012795">
    <property type="entry name" value="tRNA_Ile_lys_synt_N"/>
</dbReference>
<accession>A0A1H3H3C2</accession>
<dbReference type="Pfam" id="PF11734">
    <property type="entry name" value="TilS_C"/>
    <property type="match status" value="1"/>
</dbReference>
<dbReference type="GO" id="GO:0005524">
    <property type="term" value="F:ATP binding"/>
    <property type="evidence" value="ECO:0007669"/>
    <property type="project" value="UniProtKB-UniRule"/>
</dbReference>
<evidence type="ECO:0000256" key="2">
    <source>
        <dbReference type="ARBA" id="ARBA00022490"/>
    </source>
</evidence>
<keyword evidence="6 8" id="KW-0067">ATP-binding</keyword>
<keyword evidence="3 8" id="KW-0436">Ligase</keyword>
<keyword evidence="11" id="KW-1185">Reference proteome</keyword>
<dbReference type="InterPro" id="IPR012796">
    <property type="entry name" value="Lysidine-tRNA-synth_C"/>
</dbReference>
<dbReference type="EC" id="6.3.4.19" evidence="8"/>
<dbReference type="InterPro" id="IPR012094">
    <property type="entry name" value="tRNA_Ile_lys_synt"/>
</dbReference>
<dbReference type="HAMAP" id="MF_01161">
    <property type="entry name" value="tRNA_Ile_lys_synt"/>
    <property type="match status" value="1"/>
</dbReference>
<comment type="similarity">
    <text evidence="8">Belongs to the tRNA(Ile)-lysidine synthase family.</text>
</comment>
<dbReference type="SMART" id="SM00977">
    <property type="entry name" value="TilS_C"/>
    <property type="match status" value="1"/>
</dbReference>
<gene>
    <name evidence="8" type="primary">tilS</name>
    <name evidence="10" type="ORF">SAMN04488579_11638</name>
</gene>
<organism evidence="10 11">
    <name type="scientific">Eubacterium barkeri</name>
    <name type="common">Clostridium barkeri</name>
    <dbReference type="NCBI Taxonomy" id="1528"/>
    <lineage>
        <taxon>Bacteria</taxon>
        <taxon>Bacillati</taxon>
        <taxon>Bacillota</taxon>
        <taxon>Clostridia</taxon>
        <taxon>Eubacteriales</taxon>
        <taxon>Eubacteriaceae</taxon>
        <taxon>Eubacterium</taxon>
    </lineage>
</organism>
<evidence type="ECO:0000256" key="8">
    <source>
        <dbReference type="HAMAP-Rule" id="MF_01161"/>
    </source>
</evidence>
<evidence type="ECO:0000256" key="4">
    <source>
        <dbReference type="ARBA" id="ARBA00022694"/>
    </source>
</evidence>
<evidence type="ECO:0000256" key="5">
    <source>
        <dbReference type="ARBA" id="ARBA00022741"/>
    </source>
</evidence>
<proteinExistence type="inferred from homology"/>
<protein>
    <recommendedName>
        <fullName evidence="8">tRNA(Ile)-lysidine synthase</fullName>
        <ecNumber evidence="8">6.3.4.19</ecNumber>
    </recommendedName>
    <alternativeName>
        <fullName evidence="8">tRNA(Ile)-2-lysyl-cytidine synthase</fullName>
    </alternativeName>
    <alternativeName>
        <fullName evidence="8">tRNA(Ile)-lysidine synthetase</fullName>
    </alternativeName>
</protein>
<dbReference type="InterPro" id="IPR014729">
    <property type="entry name" value="Rossmann-like_a/b/a_fold"/>
</dbReference>
<dbReference type="STRING" id="1528.SAMN04488579_11638"/>
<dbReference type="Gene3D" id="3.30.465.60">
    <property type="match status" value="1"/>
</dbReference>
<dbReference type="PANTHER" id="PTHR43033:SF1">
    <property type="entry name" value="TRNA(ILE)-LYSIDINE SYNTHASE-RELATED"/>
    <property type="match status" value="1"/>
</dbReference>
<reference evidence="11" key="1">
    <citation type="submission" date="2016-10" db="EMBL/GenBank/DDBJ databases">
        <authorList>
            <person name="Varghese N."/>
            <person name="Submissions S."/>
        </authorList>
    </citation>
    <scope>NUCLEOTIDE SEQUENCE [LARGE SCALE GENOMIC DNA]</scope>
    <source>
        <strain evidence="11">VPI 5359</strain>
    </source>
</reference>
<dbReference type="AlphaFoldDB" id="A0A1H3H3C2"/>
<dbReference type="GO" id="GO:0006400">
    <property type="term" value="P:tRNA modification"/>
    <property type="evidence" value="ECO:0007669"/>
    <property type="project" value="UniProtKB-UniRule"/>
</dbReference>
<evidence type="ECO:0000313" key="10">
    <source>
        <dbReference type="EMBL" id="SDY09951.1"/>
    </source>
</evidence>
<comment type="subcellular location">
    <subcellularLocation>
        <location evidence="1 8">Cytoplasm</location>
    </subcellularLocation>
</comment>
<dbReference type="NCBIfam" id="TIGR02432">
    <property type="entry name" value="lysidine_TilS_N"/>
    <property type="match status" value="1"/>
</dbReference>
<keyword evidence="4 8" id="KW-0819">tRNA processing</keyword>
<dbReference type="NCBIfam" id="TIGR02433">
    <property type="entry name" value="lysidine_TilS_C"/>
    <property type="match status" value="1"/>
</dbReference>
<dbReference type="RefSeq" id="WP_176770895.1">
    <property type="nucleotide sequence ID" value="NZ_FNOU01000016.1"/>
</dbReference>
<name>A0A1H3H3C2_EUBBA</name>
<feature type="domain" description="Lysidine-tRNA(Ile) synthetase C-terminal" evidence="9">
    <location>
        <begin position="387"/>
        <end position="458"/>
    </location>
</feature>
<dbReference type="EMBL" id="FNOU01000016">
    <property type="protein sequence ID" value="SDY09951.1"/>
    <property type="molecule type" value="Genomic_DNA"/>
</dbReference>